<dbReference type="OrthoDB" id="7011745at2"/>
<organism evidence="1 2">
    <name type="scientific">Psychrobacter sanguinis</name>
    <dbReference type="NCBI Taxonomy" id="861445"/>
    <lineage>
        <taxon>Bacteria</taxon>
        <taxon>Pseudomonadati</taxon>
        <taxon>Pseudomonadota</taxon>
        <taxon>Gammaproteobacteria</taxon>
        <taxon>Moraxellales</taxon>
        <taxon>Moraxellaceae</taxon>
        <taxon>Psychrobacter</taxon>
    </lineage>
</organism>
<comment type="caution">
    <text evidence="1">The sequence shown here is derived from an EMBL/GenBank/DDBJ whole genome shotgun (WGS) entry which is preliminary data.</text>
</comment>
<proteinExistence type="predicted"/>
<keyword evidence="1" id="KW-0067">ATP-binding</keyword>
<protein>
    <submittedName>
        <fullName evidence="1">Helicase</fullName>
    </submittedName>
</protein>
<dbReference type="RefSeq" id="WP_155587172.1">
    <property type="nucleotide sequence ID" value="NZ_WFKQ01000004.1"/>
</dbReference>
<dbReference type="GO" id="GO:0004386">
    <property type="term" value="F:helicase activity"/>
    <property type="evidence" value="ECO:0007669"/>
    <property type="project" value="UniProtKB-KW"/>
</dbReference>
<dbReference type="EMBL" id="WFKQ01000004">
    <property type="protein sequence ID" value="MUG32431.1"/>
    <property type="molecule type" value="Genomic_DNA"/>
</dbReference>
<evidence type="ECO:0000313" key="2">
    <source>
        <dbReference type="Proteomes" id="UP000442109"/>
    </source>
</evidence>
<accession>A0A844M0E3</accession>
<dbReference type="AlphaFoldDB" id="A0A844M0E3"/>
<keyword evidence="1" id="KW-0347">Helicase</keyword>
<dbReference type="Gene3D" id="3.30.1050.10">
    <property type="entry name" value="SCP2 sterol-binding domain"/>
    <property type="match status" value="1"/>
</dbReference>
<evidence type="ECO:0000313" key="1">
    <source>
        <dbReference type="EMBL" id="MUG32431.1"/>
    </source>
</evidence>
<keyword evidence="2" id="KW-1185">Reference proteome</keyword>
<keyword evidence="1" id="KW-0547">Nucleotide-binding</keyword>
<gene>
    <name evidence="1" type="ORF">GB996_06440</name>
</gene>
<name>A0A844M0E3_9GAMM</name>
<sequence>MLKFKFLLMILTKLMQRAINKNPKAAAHTQGEELIFQIQTASGSGRYYIVKNQRIRSHAGRCDNADFTLSFSSAKKAFSVLSSKDSTAAFLSAVGSKDLIISGDYAKVMWFQGLVAYL</sequence>
<dbReference type="Proteomes" id="UP000442109">
    <property type="component" value="Unassembled WGS sequence"/>
</dbReference>
<reference evidence="1 2" key="1">
    <citation type="journal article" date="2019" name="PLoS ONE">
        <title>Pup mortality in New Zealand sea lions (Phocarctos hookeri) at Enderby Island, Auckland Islands, 2013-18.</title>
        <authorList>
            <person name="Michael S.A."/>
            <person name="Hayman D.T.S."/>
            <person name="Gray R."/>
            <person name="Zhang J."/>
            <person name="Rogers L."/>
            <person name="Roe W.D."/>
        </authorList>
    </citation>
    <scope>NUCLEOTIDE SEQUENCE [LARGE SCALE GENOMIC DNA]</scope>
    <source>
        <strain evidence="1 2">SM868</strain>
    </source>
</reference>
<dbReference type="InterPro" id="IPR036527">
    <property type="entry name" value="SCP2_sterol-bd_dom_sf"/>
</dbReference>
<keyword evidence="1" id="KW-0378">Hydrolase</keyword>